<dbReference type="Proteomes" id="UP000093501">
    <property type="component" value="Unassembled WGS sequence"/>
</dbReference>
<keyword evidence="3" id="KW-1185">Reference proteome</keyword>
<gene>
    <name evidence="2" type="ORF">BCR15_01960</name>
</gene>
<accession>A0A1C0AMJ6</accession>
<keyword evidence="1" id="KW-0732">Signal</keyword>
<feature type="chain" id="PRO_5008643190" evidence="1">
    <location>
        <begin position="21"/>
        <end position="325"/>
    </location>
</feature>
<comment type="caution">
    <text evidence="2">The sequence shown here is derived from an EMBL/GenBank/DDBJ whole genome shotgun (WGS) entry which is preliminary data.</text>
</comment>
<dbReference type="EMBL" id="MBQD01000020">
    <property type="protein sequence ID" value="OCL34494.1"/>
    <property type="molecule type" value="Genomic_DNA"/>
</dbReference>
<evidence type="ECO:0000313" key="3">
    <source>
        <dbReference type="Proteomes" id="UP000093501"/>
    </source>
</evidence>
<organism evidence="2 3">
    <name type="scientific">Tessaracoccus lapidicaptus</name>
    <dbReference type="NCBI Taxonomy" id="1427523"/>
    <lineage>
        <taxon>Bacteria</taxon>
        <taxon>Bacillati</taxon>
        <taxon>Actinomycetota</taxon>
        <taxon>Actinomycetes</taxon>
        <taxon>Propionibacteriales</taxon>
        <taxon>Propionibacteriaceae</taxon>
        <taxon>Tessaracoccus</taxon>
    </lineage>
</organism>
<proteinExistence type="predicted"/>
<dbReference type="AlphaFoldDB" id="A0A1C0AMJ6"/>
<sequence length="325" mass="33803">MALASAGLLAAFAAAPPASAARSEHIVNTISDVSCVFETAETDLVFFGASASSATGESGSFMFVETLDYDTVLESTSGTAEFGADGSFSAEVDLISVASGQPVGTATVEGIRTVVGDPVLEEVRGRSGNSWEEKGTVITTDYQVVVTSVTVPGYDVQVGADDCTSQDLAFDVRTTNPEAVVYRDSGFDSEICQLAGLEFGEVRLSGSGRDPIFEVIIDDGVDPQKASGTISLRGGSGEATAELIDLITEEAIGELTISVDLARTSTRELETETFDGITVRSARTTYMSSITVSIDDGRSGTAECPAMAYTESIIMRPGSGGDDDH</sequence>
<feature type="signal peptide" evidence="1">
    <location>
        <begin position="1"/>
        <end position="20"/>
    </location>
</feature>
<name>A0A1C0AMJ6_9ACTN</name>
<evidence type="ECO:0000313" key="2">
    <source>
        <dbReference type="EMBL" id="OCL34494.1"/>
    </source>
</evidence>
<evidence type="ECO:0000256" key="1">
    <source>
        <dbReference type="SAM" id="SignalP"/>
    </source>
</evidence>
<reference evidence="3" key="1">
    <citation type="submission" date="2016-07" db="EMBL/GenBank/DDBJ databases">
        <authorList>
            <person name="Florea S."/>
            <person name="Webb J.S."/>
            <person name="Jaromczyk J."/>
            <person name="Schardl C.L."/>
        </authorList>
    </citation>
    <scope>NUCLEOTIDE SEQUENCE [LARGE SCALE GENOMIC DNA]</scope>
    <source>
        <strain evidence="3">IPBSL-7</strain>
    </source>
</reference>
<protein>
    <submittedName>
        <fullName evidence="2">Uncharacterized protein</fullName>
    </submittedName>
</protein>